<dbReference type="Proteomes" id="UP000032180">
    <property type="component" value="Chromosome 5"/>
</dbReference>
<evidence type="ECO:0000256" key="3">
    <source>
        <dbReference type="SAM" id="MobiDB-lite"/>
    </source>
</evidence>
<protein>
    <submittedName>
        <fullName evidence="4">Uncharacterized protein</fullName>
    </submittedName>
</protein>
<dbReference type="eggNOG" id="KOG0725">
    <property type="taxonomic scope" value="Eukaryota"/>
</dbReference>
<keyword evidence="5" id="KW-1185">Reference proteome</keyword>
<dbReference type="SUPFAM" id="SSF51735">
    <property type="entry name" value="NAD(P)-binding Rossmann-fold domains"/>
    <property type="match status" value="1"/>
</dbReference>
<reference evidence="4 5" key="1">
    <citation type="submission" date="2012-08" db="EMBL/GenBank/DDBJ databases">
        <title>Oryza genome evolution.</title>
        <authorList>
            <person name="Wing R.A."/>
        </authorList>
    </citation>
    <scope>NUCLEOTIDE SEQUENCE</scope>
</reference>
<dbReference type="AlphaFoldDB" id="A0A0D9WCK1"/>
<dbReference type="Pfam" id="PF13561">
    <property type="entry name" value="adh_short_C2"/>
    <property type="match status" value="1"/>
</dbReference>
<dbReference type="PANTHER" id="PTHR48107:SF16">
    <property type="entry name" value="NADPH-DEPENDENT ALDEHYDE REDUCTASE 1, CHLOROPLASTIC"/>
    <property type="match status" value="1"/>
</dbReference>
<dbReference type="Gramene" id="LPERR05G02440.1">
    <property type="protein sequence ID" value="LPERR05G02440.1"/>
    <property type="gene ID" value="LPERR05G02440"/>
</dbReference>
<keyword evidence="2" id="KW-0560">Oxidoreductase</keyword>
<feature type="region of interest" description="Disordered" evidence="3">
    <location>
        <begin position="1"/>
        <end position="22"/>
    </location>
</feature>
<dbReference type="EnsemblPlants" id="LPERR05G02440.1">
    <property type="protein sequence ID" value="LPERR05G02440.1"/>
    <property type="gene ID" value="LPERR05G02440"/>
</dbReference>
<dbReference type="PRINTS" id="PR00081">
    <property type="entry name" value="GDHRDH"/>
</dbReference>
<dbReference type="InterPro" id="IPR036291">
    <property type="entry name" value="NAD(P)-bd_dom_sf"/>
</dbReference>
<reference evidence="4" key="3">
    <citation type="submission" date="2015-04" db="UniProtKB">
        <authorList>
            <consortium name="EnsemblPlants"/>
        </authorList>
    </citation>
    <scope>IDENTIFICATION</scope>
</reference>
<dbReference type="PROSITE" id="PS00061">
    <property type="entry name" value="ADH_SHORT"/>
    <property type="match status" value="1"/>
</dbReference>
<dbReference type="PANTHER" id="PTHR48107">
    <property type="entry name" value="NADPH-DEPENDENT ALDEHYDE REDUCTASE-LIKE PROTEIN, CHLOROPLASTIC-RELATED"/>
    <property type="match status" value="1"/>
</dbReference>
<dbReference type="PRINTS" id="PR00080">
    <property type="entry name" value="SDRFAMILY"/>
</dbReference>
<proteinExistence type="inferred from homology"/>
<comment type="similarity">
    <text evidence="1">Belongs to the short-chain dehydrogenases/reductases (SDR) family.</text>
</comment>
<dbReference type="GO" id="GO:0016614">
    <property type="term" value="F:oxidoreductase activity, acting on CH-OH group of donors"/>
    <property type="evidence" value="ECO:0007669"/>
    <property type="project" value="UniProtKB-ARBA"/>
</dbReference>
<name>A0A0D9WCK1_9ORYZ</name>
<dbReference type="InterPro" id="IPR002347">
    <property type="entry name" value="SDR_fam"/>
</dbReference>
<organism evidence="4 5">
    <name type="scientific">Leersia perrieri</name>
    <dbReference type="NCBI Taxonomy" id="77586"/>
    <lineage>
        <taxon>Eukaryota</taxon>
        <taxon>Viridiplantae</taxon>
        <taxon>Streptophyta</taxon>
        <taxon>Embryophyta</taxon>
        <taxon>Tracheophyta</taxon>
        <taxon>Spermatophyta</taxon>
        <taxon>Magnoliopsida</taxon>
        <taxon>Liliopsida</taxon>
        <taxon>Poales</taxon>
        <taxon>Poaceae</taxon>
        <taxon>BOP clade</taxon>
        <taxon>Oryzoideae</taxon>
        <taxon>Oryzeae</taxon>
        <taxon>Oryzinae</taxon>
        <taxon>Leersia</taxon>
    </lineage>
</organism>
<evidence type="ECO:0000313" key="5">
    <source>
        <dbReference type="Proteomes" id="UP000032180"/>
    </source>
</evidence>
<sequence length="298" mass="31953">MASSQQFPPQQQESQPGKEHAMDPRPEAIIQNYKPANKLQDKVAIVTGGDSGIGRAVCLCFAMEGATVAFTYVKGEEEKDAEVTLRALRDIQSSRGRGGGSKDPIAIPADLGYEENCRKVVDQVADAYGGRIDVLVNNAAEQYERPSLTDITDDSLHRLFRTNLYSYFFMSKHAVTHMGAGAAIVNTTSVNAYKGNKTLVDYTASKGGIVALTRAMALNLVEKGIRVNGVAPGPIWTPLIPASFAEEKVSQFGSQVPMNRAGQPSEVAPSFVFLASEQDSSYITGQVIHVNGGVIVNG</sequence>
<feature type="compositionally biased region" description="Low complexity" evidence="3">
    <location>
        <begin position="1"/>
        <end position="15"/>
    </location>
</feature>
<dbReference type="STRING" id="77586.A0A0D9WCK1"/>
<evidence type="ECO:0000313" key="4">
    <source>
        <dbReference type="EnsemblPlants" id="LPERR05G02440.1"/>
    </source>
</evidence>
<reference evidence="5" key="2">
    <citation type="submission" date="2013-12" db="EMBL/GenBank/DDBJ databases">
        <authorList>
            <person name="Yu Y."/>
            <person name="Lee S."/>
            <person name="de Baynast K."/>
            <person name="Wissotski M."/>
            <person name="Liu L."/>
            <person name="Talag J."/>
            <person name="Goicoechea J."/>
            <person name="Angelova A."/>
            <person name="Jetty R."/>
            <person name="Kudrna D."/>
            <person name="Golser W."/>
            <person name="Rivera L."/>
            <person name="Zhang J."/>
            <person name="Wing R."/>
        </authorList>
    </citation>
    <scope>NUCLEOTIDE SEQUENCE</scope>
</reference>
<dbReference type="FunFam" id="3.40.50.720:FF:000084">
    <property type="entry name" value="Short-chain dehydrogenase reductase"/>
    <property type="match status" value="1"/>
</dbReference>
<dbReference type="Gene3D" id="3.40.50.720">
    <property type="entry name" value="NAD(P)-binding Rossmann-like Domain"/>
    <property type="match status" value="1"/>
</dbReference>
<accession>A0A0D9WCK1</accession>
<dbReference type="InterPro" id="IPR020904">
    <property type="entry name" value="Sc_DH/Rdtase_CS"/>
</dbReference>
<evidence type="ECO:0000256" key="2">
    <source>
        <dbReference type="ARBA" id="ARBA00023002"/>
    </source>
</evidence>
<dbReference type="HOGENOM" id="CLU_010194_4_1_1"/>
<evidence type="ECO:0000256" key="1">
    <source>
        <dbReference type="ARBA" id="ARBA00006484"/>
    </source>
</evidence>